<comment type="subcellular location">
    <subcellularLocation>
        <location evidence="1">Cell membrane</location>
        <topology evidence="1">Multi-pass membrane protein</topology>
    </subcellularLocation>
</comment>
<dbReference type="Pfam" id="PF06271">
    <property type="entry name" value="RDD"/>
    <property type="match status" value="1"/>
</dbReference>
<dbReference type="OrthoDB" id="5244233at2"/>
<gene>
    <name evidence="10" type="ORF">VV02_11345</name>
</gene>
<evidence type="ECO:0000256" key="3">
    <source>
        <dbReference type="ARBA" id="ARBA00022692"/>
    </source>
</evidence>
<feature type="region of interest" description="Disordered" evidence="6">
    <location>
        <begin position="29"/>
        <end position="135"/>
    </location>
</feature>
<feature type="compositionally biased region" description="Polar residues" evidence="6">
    <location>
        <begin position="42"/>
        <end position="51"/>
    </location>
</feature>
<sequence>MAQRASGWYDDPDDPSQLRYFDGILWTERRTPKVMPGLEGSTIGSPSLQQKSDQEASAKVRRDRDHGGATPAAPPAEPVSPQDPPPSTWQPPSDNPWQAPPSNNPWQAPPTAGQTPERGQQQYPPGYGVPTKIRPRTPDGQLISGWWRRLVAYFIDSVIVLGVSFAVSWPWSQSWFETYRAYVSDVMDASRNGSSAPPMPDSLSDIPWQWALISVLLYAVYEIALVTWRGRTVGKVVTGISVRSWEHARPPSLSEAAVRFLVKGIATVVYPVPVLSGLGSIFTVVDGLWPLGDGRKQALHDKAPSTVVVIGKVHRQQPLK</sequence>
<feature type="transmembrane region" description="Helical" evidence="7">
    <location>
        <begin position="150"/>
        <end position="171"/>
    </location>
</feature>
<dbReference type="KEGG" id="lmoi:VV02_11345"/>
<feature type="domain" description="RDD" evidence="8">
    <location>
        <begin position="144"/>
        <end position="303"/>
    </location>
</feature>
<proteinExistence type="predicted"/>
<dbReference type="PANTHER" id="PTHR36115">
    <property type="entry name" value="PROLINE-RICH ANTIGEN HOMOLOG-RELATED"/>
    <property type="match status" value="1"/>
</dbReference>
<evidence type="ECO:0000256" key="2">
    <source>
        <dbReference type="ARBA" id="ARBA00022475"/>
    </source>
</evidence>
<keyword evidence="3 7" id="KW-0812">Transmembrane</keyword>
<keyword evidence="5 7" id="KW-0472">Membrane</keyword>
<dbReference type="Pfam" id="PF10708">
    <property type="entry name" value="DUF2510"/>
    <property type="match status" value="1"/>
</dbReference>
<feature type="compositionally biased region" description="Polar residues" evidence="6">
    <location>
        <begin position="104"/>
        <end position="123"/>
    </location>
</feature>
<dbReference type="InterPro" id="IPR018929">
    <property type="entry name" value="DUF2510"/>
</dbReference>
<evidence type="ECO:0000259" key="9">
    <source>
        <dbReference type="Pfam" id="PF10708"/>
    </source>
</evidence>
<name>A0A0K1JHX6_9MICO</name>
<keyword evidence="2" id="KW-1003">Cell membrane</keyword>
<dbReference type="InterPro" id="IPR051791">
    <property type="entry name" value="Pra-immunoreactive"/>
</dbReference>
<dbReference type="AlphaFoldDB" id="A0A0K1JHX6"/>
<keyword evidence="4 7" id="KW-1133">Transmembrane helix</keyword>
<dbReference type="PANTHER" id="PTHR36115:SF4">
    <property type="entry name" value="MEMBRANE PROTEIN"/>
    <property type="match status" value="1"/>
</dbReference>
<organism evidence="10 11">
    <name type="scientific">Luteipulveratus mongoliensis</name>
    <dbReference type="NCBI Taxonomy" id="571913"/>
    <lineage>
        <taxon>Bacteria</taxon>
        <taxon>Bacillati</taxon>
        <taxon>Actinomycetota</taxon>
        <taxon>Actinomycetes</taxon>
        <taxon>Micrococcales</taxon>
        <taxon>Dermacoccaceae</taxon>
        <taxon>Luteipulveratus</taxon>
    </lineage>
</organism>
<evidence type="ECO:0000256" key="6">
    <source>
        <dbReference type="SAM" id="MobiDB-lite"/>
    </source>
</evidence>
<dbReference type="GO" id="GO:0005886">
    <property type="term" value="C:plasma membrane"/>
    <property type="evidence" value="ECO:0007669"/>
    <property type="project" value="UniProtKB-SubCell"/>
</dbReference>
<accession>A0A0K1JHX6</accession>
<evidence type="ECO:0000259" key="8">
    <source>
        <dbReference type="Pfam" id="PF06271"/>
    </source>
</evidence>
<dbReference type="InterPro" id="IPR010432">
    <property type="entry name" value="RDD"/>
</dbReference>
<dbReference type="RefSeq" id="WP_052591639.1">
    <property type="nucleotide sequence ID" value="NZ_CP011112.1"/>
</dbReference>
<evidence type="ECO:0000256" key="7">
    <source>
        <dbReference type="SAM" id="Phobius"/>
    </source>
</evidence>
<dbReference type="Proteomes" id="UP000066480">
    <property type="component" value="Chromosome"/>
</dbReference>
<evidence type="ECO:0000256" key="5">
    <source>
        <dbReference type="ARBA" id="ARBA00023136"/>
    </source>
</evidence>
<feature type="compositionally biased region" description="Pro residues" evidence="6">
    <location>
        <begin position="72"/>
        <end position="89"/>
    </location>
</feature>
<evidence type="ECO:0000313" key="11">
    <source>
        <dbReference type="Proteomes" id="UP000066480"/>
    </source>
</evidence>
<feature type="compositionally biased region" description="Basic and acidic residues" evidence="6">
    <location>
        <begin position="52"/>
        <end position="67"/>
    </location>
</feature>
<feature type="domain" description="DUF2510" evidence="9">
    <location>
        <begin position="7"/>
        <end position="33"/>
    </location>
</feature>
<keyword evidence="11" id="KW-1185">Reference proteome</keyword>
<dbReference type="STRING" id="571913.VV02_11345"/>
<protein>
    <recommendedName>
        <fullName evidence="12">RDD domain-containing protein</fullName>
    </recommendedName>
</protein>
<reference evidence="10 11" key="1">
    <citation type="submission" date="2015-03" db="EMBL/GenBank/DDBJ databases">
        <title>Luteipulveratus halotolerans sp. nov., a novel actinobacterium (Dermacoccaceae) from Sarawak, Malaysia.</title>
        <authorList>
            <person name="Juboi H."/>
            <person name="Basik A."/>
            <person name="Shamsul S.S."/>
            <person name="Arnold P."/>
            <person name="Schmitt E.K."/>
            <person name="Sanglier J.-J."/>
            <person name="Yeo T."/>
        </authorList>
    </citation>
    <scope>NUCLEOTIDE SEQUENCE [LARGE SCALE GENOMIC DNA]</scope>
    <source>
        <strain evidence="10 11">MN07-A0370</strain>
    </source>
</reference>
<evidence type="ECO:0000256" key="1">
    <source>
        <dbReference type="ARBA" id="ARBA00004651"/>
    </source>
</evidence>
<evidence type="ECO:0000256" key="4">
    <source>
        <dbReference type="ARBA" id="ARBA00022989"/>
    </source>
</evidence>
<dbReference type="EMBL" id="CP011112">
    <property type="protein sequence ID" value="AKU16317.1"/>
    <property type="molecule type" value="Genomic_DNA"/>
</dbReference>
<feature type="transmembrane region" description="Helical" evidence="7">
    <location>
        <begin position="208"/>
        <end position="228"/>
    </location>
</feature>
<evidence type="ECO:0008006" key="12">
    <source>
        <dbReference type="Google" id="ProtNLM"/>
    </source>
</evidence>
<evidence type="ECO:0000313" key="10">
    <source>
        <dbReference type="EMBL" id="AKU16317.1"/>
    </source>
</evidence>